<dbReference type="OrthoDB" id="9804823at2"/>
<dbReference type="InterPro" id="IPR029060">
    <property type="entry name" value="PIN-like_dom_sf"/>
</dbReference>
<dbReference type="EMBL" id="RJKM01000001">
    <property type="protein sequence ID" value="ROP38892.1"/>
    <property type="molecule type" value="Genomic_DNA"/>
</dbReference>
<name>A0A3N1H9D9_9PSEU</name>
<dbReference type="Gene3D" id="3.40.50.1010">
    <property type="entry name" value="5'-nuclease"/>
    <property type="match status" value="1"/>
</dbReference>
<dbReference type="PANTHER" id="PTHR33653:SF1">
    <property type="entry name" value="RIBONUCLEASE VAPC2"/>
    <property type="match status" value="1"/>
</dbReference>
<evidence type="ECO:0000313" key="9">
    <source>
        <dbReference type="Proteomes" id="UP000268727"/>
    </source>
</evidence>
<evidence type="ECO:0008006" key="10">
    <source>
        <dbReference type="Google" id="ProtNLM"/>
    </source>
</evidence>
<evidence type="ECO:0000256" key="7">
    <source>
        <dbReference type="ARBA" id="ARBA00038093"/>
    </source>
</evidence>
<dbReference type="GO" id="GO:0046872">
    <property type="term" value="F:metal ion binding"/>
    <property type="evidence" value="ECO:0007669"/>
    <property type="project" value="UniProtKB-KW"/>
</dbReference>
<sequence length="133" mass="14343">MADRYSGVLDTSAYIDLDLLHPEVLPATPGLTTITLAELHHGVMAAKDAATRAARTTQVATAVVDFDALPFDRRASARYGSLIGLTLAAGRDPRSRKLDLMIAAIASCHDLPLYTRNPKDFVGLEQLVEVIEV</sequence>
<keyword evidence="6" id="KW-0460">Magnesium</keyword>
<evidence type="ECO:0000256" key="1">
    <source>
        <dbReference type="ARBA" id="ARBA00001946"/>
    </source>
</evidence>
<evidence type="ECO:0000256" key="6">
    <source>
        <dbReference type="ARBA" id="ARBA00022842"/>
    </source>
</evidence>
<evidence type="ECO:0000256" key="2">
    <source>
        <dbReference type="ARBA" id="ARBA00022649"/>
    </source>
</evidence>
<dbReference type="PANTHER" id="PTHR33653">
    <property type="entry name" value="RIBONUCLEASE VAPC2"/>
    <property type="match status" value="1"/>
</dbReference>
<dbReference type="RefSeq" id="WP_123744464.1">
    <property type="nucleotide sequence ID" value="NZ_RJKM01000001.1"/>
</dbReference>
<evidence type="ECO:0000256" key="4">
    <source>
        <dbReference type="ARBA" id="ARBA00022723"/>
    </source>
</evidence>
<keyword evidence="4" id="KW-0479">Metal-binding</keyword>
<evidence type="ECO:0000256" key="3">
    <source>
        <dbReference type="ARBA" id="ARBA00022722"/>
    </source>
</evidence>
<comment type="caution">
    <text evidence="8">The sequence shown here is derived from an EMBL/GenBank/DDBJ whole genome shotgun (WGS) entry which is preliminary data.</text>
</comment>
<accession>A0A3N1H9D9</accession>
<dbReference type="GO" id="GO:0004518">
    <property type="term" value="F:nuclease activity"/>
    <property type="evidence" value="ECO:0007669"/>
    <property type="project" value="UniProtKB-KW"/>
</dbReference>
<keyword evidence="2" id="KW-1277">Toxin-antitoxin system</keyword>
<proteinExistence type="inferred from homology"/>
<comment type="similarity">
    <text evidence="7">Belongs to the PINc/VapC protein family.</text>
</comment>
<evidence type="ECO:0000256" key="5">
    <source>
        <dbReference type="ARBA" id="ARBA00022801"/>
    </source>
</evidence>
<keyword evidence="5" id="KW-0378">Hydrolase</keyword>
<reference evidence="8 9" key="1">
    <citation type="submission" date="2018-11" db="EMBL/GenBank/DDBJ databases">
        <title>Sequencing the genomes of 1000 actinobacteria strains.</title>
        <authorList>
            <person name="Klenk H.-P."/>
        </authorList>
    </citation>
    <scope>NUCLEOTIDE SEQUENCE [LARGE SCALE GENOMIC DNA]</scope>
    <source>
        <strain evidence="8 9">DSM 44231</strain>
    </source>
</reference>
<keyword evidence="3" id="KW-0540">Nuclease</keyword>
<comment type="cofactor">
    <cofactor evidence="1">
        <name>Mg(2+)</name>
        <dbReference type="ChEBI" id="CHEBI:18420"/>
    </cofactor>
</comment>
<keyword evidence="9" id="KW-1185">Reference proteome</keyword>
<organism evidence="8 9">
    <name type="scientific">Saccharothrix texasensis</name>
    <dbReference type="NCBI Taxonomy" id="103734"/>
    <lineage>
        <taxon>Bacteria</taxon>
        <taxon>Bacillati</taxon>
        <taxon>Actinomycetota</taxon>
        <taxon>Actinomycetes</taxon>
        <taxon>Pseudonocardiales</taxon>
        <taxon>Pseudonocardiaceae</taxon>
        <taxon>Saccharothrix</taxon>
    </lineage>
</organism>
<dbReference type="GO" id="GO:0016787">
    <property type="term" value="F:hydrolase activity"/>
    <property type="evidence" value="ECO:0007669"/>
    <property type="project" value="UniProtKB-KW"/>
</dbReference>
<dbReference type="Proteomes" id="UP000268727">
    <property type="component" value="Unassembled WGS sequence"/>
</dbReference>
<dbReference type="SUPFAM" id="SSF88723">
    <property type="entry name" value="PIN domain-like"/>
    <property type="match status" value="1"/>
</dbReference>
<evidence type="ECO:0000313" key="8">
    <source>
        <dbReference type="EMBL" id="ROP38892.1"/>
    </source>
</evidence>
<dbReference type="InterPro" id="IPR050556">
    <property type="entry name" value="Type_II_TA_system_RNase"/>
</dbReference>
<dbReference type="AlphaFoldDB" id="A0A3N1H9D9"/>
<gene>
    <name evidence="8" type="ORF">EDD40_4258</name>
</gene>
<protein>
    <recommendedName>
        <fullName evidence="10">PIN domain-containing protein</fullName>
    </recommendedName>
</protein>